<protein>
    <submittedName>
        <fullName evidence="2">Serine carboxypeptidase</fullName>
    </submittedName>
</protein>
<keyword evidence="3" id="KW-1185">Reference proteome</keyword>
<dbReference type="Proteomes" id="UP000053676">
    <property type="component" value="Unassembled WGS sequence"/>
</dbReference>
<dbReference type="Pfam" id="PF00450">
    <property type="entry name" value="Peptidase_S10"/>
    <property type="match status" value="1"/>
</dbReference>
<dbReference type="GO" id="GO:0004185">
    <property type="term" value="F:serine-type carboxypeptidase activity"/>
    <property type="evidence" value="ECO:0007669"/>
    <property type="project" value="InterPro"/>
</dbReference>
<dbReference type="GO" id="GO:0006508">
    <property type="term" value="P:proteolysis"/>
    <property type="evidence" value="ECO:0007669"/>
    <property type="project" value="InterPro"/>
</dbReference>
<dbReference type="Gene3D" id="3.40.50.1820">
    <property type="entry name" value="alpha/beta hydrolase"/>
    <property type="match status" value="1"/>
</dbReference>
<keyword evidence="2" id="KW-0121">Carboxypeptidase</keyword>
<accession>W2SJ48</accession>
<evidence type="ECO:0000313" key="3">
    <source>
        <dbReference type="Proteomes" id="UP000053676"/>
    </source>
</evidence>
<gene>
    <name evidence="2" type="ORF">NECAME_15565</name>
</gene>
<proteinExistence type="inferred from homology"/>
<dbReference type="STRING" id="51031.W2SJ48"/>
<comment type="similarity">
    <text evidence="1">Belongs to the peptidase S10 family.</text>
</comment>
<organism evidence="2 3">
    <name type="scientific">Necator americanus</name>
    <name type="common">Human hookworm</name>
    <dbReference type="NCBI Taxonomy" id="51031"/>
    <lineage>
        <taxon>Eukaryota</taxon>
        <taxon>Metazoa</taxon>
        <taxon>Ecdysozoa</taxon>
        <taxon>Nematoda</taxon>
        <taxon>Chromadorea</taxon>
        <taxon>Rhabditida</taxon>
        <taxon>Rhabditina</taxon>
        <taxon>Rhabditomorpha</taxon>
        <taxon>Strongyloidea</taxon>
        <taxon>Ancylostomatidae</taxon>
        <taxon>Bunostominae</taxon>
        <taxon>Necator</taxon>
    </lineage>
</organism>
<dbReference type="OrthoDB" id="443318at2759"/>
<evidence type="ECO:0000313" key="2">
    <source>
        <dbReference type="EMBL" id="ETN68891.1"/>
    </source>
</evidence>
<keyword evidence="2" id="KW-0378">Hydrolase</keyword>
<dbReference type="EMBL" id="KI669184">
    <property type="protein sequence ID" value="ETN68891.1"/>
    <property type="molecule type" value="Genomic_DNA"/>
</dbReference>
<dbReference type="KEGG" id="nai:NECAME_15565"/>
<feature type="non-terminal residue" evidence="2">
    <location>
        <position position="196"/>
    </location>
</feature>
<name>W2SJ48_NECAM</name>
<sequence length="196" mass="22813">MPYSLQYVNKISSDALNGFPCWCDEAATVYMNQPEVRKALHIPDSVGTWLTFNSVINAQYYNRSYFELDGELKFILTNYIYKSTNMRTLIYNGDADQVCNHLGDQWLIEEIAANLTLLFLSWKVFVLDFILFIVNFPSQQREPWFYSETTRDRPQLVGYKKEFTSNLQLMTVKGSGHLVPMDRPAPALLMIYNFVM</sequence>
<dbReference type="SUPFAM" id="SSF53474">
    <property type="entry name" value="alpha/beta-Hydrolases"/>
    <property type="match status" value="1"/>
</dbReference>
<reference evidence="3" key="1">
    <citation type="journal article" date="2014" name="Nat. Genet.">
        <title>Genome of the human hookworm Necator americanus.</title>
        <authorList>
            <person name="Tang Y.T."/>
            <person name="Gao X."/>
            <person name="Rosa B.A."/>
            <person name="Abubucker S."/>
            <person name="Hallsworth-Pepin K."/>
            <person name="Martin J."/>
            <person name="Tyagi R."/>
            <person name="Heizer E."/>
            <person name="Zhang X."/>
            <person name="Bhonagiri-Palsikar V."/>
            <person name="Minx P."/>
            <person name="Warren W.C."/>
            <person name="Wang Q."/>
            <person name="Zhan B."/>
            <person name="Hotez P.J."/>
            <person name="Sternberg P.W."/>
            <person name="Dougall A."/>
            <person name="Gaze S.T."/>
            <person name="Mulvenna J."/>
            <person name="Sotillo J."/>
            <person name="Ranganathan S."/>
            <person name="Rabelo E.M."/>
            <person name="Wilson R.K."/>
            <person name="Felgner P.L."/>
            <person name="Bethony J."/>
            <person name="Hawdon J.M."/>
            <person name="Gasser R.B."/>
            <person name="Loukas A."/>
            <person name="Mitreva M."/>
        </authorList>
    </citation>
    <scope>NUCLEOTIDE SEQUENCE [LARGE SCALE GENOMIC DNA]</scope>
</reference>
<dbReference type="InterPro" id="IPR001563">
    <property type="entry name" value="Peptidase_S10"/>
</dbReference>
<evidence type="ECO:0000256" key="1">
    <source>
        <dbReference type="ARBA" id="ARBA00009431"/>
    </source>
</evidence>
<dbReference type="AlphaFoldDB" id="W2SJ48"/>
<keyword evidence="2" id="KW-0645">Protease</keyword>
<dbReference type="InterPro" id="IPR029058">
    <property type="entry name" value="AB_hydrolase_fold"/>
</dbReference>
<dbReference type="OMA" id="DSICATM"/>